<feature type="coiled-coil region" evidence="1">
    <location>
        <begin position="51"/>
        <end position="88"/>
    </location>
</feature>
<reference evidence="4 5" key="1">
    <citation type="journal article" date="2022" name="Environ. Microbiol. Rep.">
        <title>Eco-phylogenetic analyses reveal divergent evolution of vitamin B12 metabolism in the marine bacterial family 'Psychromonadaceae'.</title>
        <authorList>
            <person name="Jin X."/>
            <person name="Yang Y."/>
            <person name="Cao H."/>
            <person name="Gao B."/>
            <person name="Zhao Z."/>
        </authorList>
    </citation>
    <scope>NUCLEOTIDE SEQUENCE [LARGE SCALE GENOMIC DNA]</scope>
    <source>
        <strain evidence="4 5">MKS20</strain>
    </source>
</reference>
<dbReference type="InterPro" id="IPR013491">
    <property type="entry name" value="Tape_meas_N"/>
</dbReference>
<keyword evidence="1" id="KW-0175">Coiled coil</keyword>
<feature type="region of interest" description="Disordered" evidence="2">
    <location>
        <begin position="1077"/>
        <end position="1107"/>
    </location>
</feature>
<gene>
    <name evidence="4" type="ORF">K6Y31_06220</name>
</gene>
<sequence length="1145" mass="121825">MSKLSLSLNIDTKTTGSESLKKLSALLDELGEEAAQAHPEANMLGQRINELERQQAAVEQFRKLKTELNTTSTELKQAEQRTRALAKEINQADKPTKALTASFNRAKAESRGLKAAQSEQQQTLQQLRSQLSNAGINSKNLNTEQQKLATSMRAAEQWAQSLTQELGQQQAKLKQAASATGALNQKSQQASQGFHQASQAGTGFNGRLNAITTSLIAAGAAYVGINTLTSSVLDLLNTGGKFEKLDMQMRALMGGIEQGEQASQWVQQFAKNTPYQLDGVTNAFVKLKAFGMDPMDGSMQAIADQVAQLGGDQQMLEGSVLAVGQAWAKQKLQGEEILQLVERGIPVWDLLEKATGKNTLELQKLSSAGQLGRKEIALLVQEMGKASAGSAAAMMTTWNGMVSNLQDNLDKVKNTIANAGLLDTFKGELNAINTAIDEMAADGSLQQYAKEISDAIISTLSALKTGLATVWEWREAIGNLALLVGGLKLASMFSGFKASAVVAAEALSNFRLQMVATQTTANAMGTTGAASMGRLATATSTFLGLLGPLAAGTVIAYQGIDALTRAAIDYDKSINDAAESLKNQRIQQGQFSQQLTELSGKLGIQIKDMEHLERLVANGTLAWDKQTDTLYNVAKALAEKKAAAEQAWAQDTKNHTLMDKMVLSQQALTDTIKGLNTAALDNTLPNWVTTTVAAFDPTKIEQVANFGTVLEKATAHSAALAQSLETELAAKLAKLSGEDLAVFSTNLQQLFDNGMIGAGEFANGMDAALSASFTKLGLDMAEVNNQITATGKGAIDAFALIASSGTQSFNAVKAAFDASIGQAKTQAELDALTALWLKYAKDNNVATDLVTAGVKRIEDAQNNLIRNTSEVEKAFQQLGIQSAKTLADIAQKNKDAYFIIKESGVASATDVANALGVWEDSAIKATQATGGQIDPLIDVEKAANGLTDQFKNLTTAQDNAATSSRNLASDLASTATAATDAATQVENATRRIIDANARTRQSEIDKNTASAGSTLGSGVDTSNLGGKSVRELEAMMAELARNMTKTGLSRGFNNGAAIDALIKQMQAQMDELREALRKRKEEEKSSRANANNRSTTFQNNSQSPSRQADKVIRLEIGLPSGRALQAQTSDLSLLAELERLKGVSF</sequence>
<protein>
    <submittedName>
        <fullName evidence="4">Tape measure protein</fullName>
    </submittedName>
</protein>
<dbReference type="Pfam" id="PF20155">
    <property type="entry name" value="TMP_3"/>
    <property type="match status" value="1"/>
</dbReference>
<proteinExistence type="predicted"/>
<organism evidence="4 5">
    <name type="scientific">Motilimonas cestriensis</name>
    <dbReference type="NCBI Taxonomy" id="2742685"/>
    <lineage>
        <taxon>Bacteria</taxon>
        <taxon>Pseudomonadati</taxon>
        <taxon>Pseudomonadota</taxon>
        <taxon>Gammaproteobacteria</taxon>
        <taxon>Alteromonadales</taxon>
        <taxon>Alteromonadales genera incertae sedis</taxon>
        <taxon>Motilimonas</taxon>
    </lineage>
</organism>
<dbReference type="PANTHER" id="PTHR38812:SF2">
    <property type="entry name" value="MU-LIKE PROPHAGE FLUMU PROTEIN GP42"/>
    <property type="match status" value="1"/>
</dbReference>
<feature type="compositionally biased region" description="Polar residues" evidence="2">
    <location>
        <begin position="1007"/>
        <end position="1025"/>
    </location>
</feature>
<dbReference type="PANTHER" id="PTHR38812">
    <property type="entry name" value="MU-LIKE PROPHAGE FLUMU PROTEIN GP42"/>
    <property type="match status" value="1"/>
</dbReference>
<evidence type="ECO:0000313" key="5">
    <source>
        <dbReference type="Proteomes" id="UP001201273"/>
    </source>
</evidence>
<dbReference type="InterPro" id="IPR053058">
    <property type="entry name" value="Mulikevirus_tape_measure"/>
</dbReference>
<feature type="region of interest" description="Disordered" evidence="2">
    <location>
        <begin position="1000"/>
        <end position="1026"/>
    </location>
</feature>
<feature type="coiled-coil region" evidence="1">
    <location>
        <begin position="124"/>
        <end position="179"/>
    </location>
</feature>
<dbReference type="Proteomes" id="UP001201273">
    <property type="component" value="Unassembled WGS sequence"/>
</dbReference>
<evidence type="ECO:0000256" key="1">
    <source>
        <dbReference type="SAM" id="Coils"/>
    </source>
</evidence>
<accession>A0ABS8W805</accession>
<feature type="domain" description="Tape measure protein N-terminal" evidence="3">
    <location>
        <begin position="236"/>
        <end position="417"/>
    </location>
</feature>
<evidence type="ECO:0000313" key="4">
    <source>
        <dbReference type="EMBL" id="MCE2594405.1"/>
    </source>
</evidence>
<evidence type="ECO:0000259" key="3">
    <source>
        <dbReference type="Pfam" id="PF20155"/>
    </source>
</evidence>
<dbReference type="EMBL" id="JAIMJA010000005">
    <property type="protein sequence ID" value="MCE2594405.1"/>
    <property type="molecule type" value="Genomic_DNA"/>
</dbReference>
<name>A0ABS8W805_9GAMM</name>
<feature type="compositionally biased region" description="Basic and acidic residues" evidence="2">
    <location>
        <begin position="1077"/>
        <end position="1086"/>
    </location>
</feature>
<dbReference type="RefSeq" id="WP_233051945.1">
    <property type="nucleotide sequence ID" value="NZ_JAIMJA010000005.1"/>
</dbReference>
<comment type="caution">
    <text evidence="4">The sequence shown here is derived from an EMBL/GenBank/DDBJ whole genome shotgun (WGS) entry which is preliminary data.</text>
</comment>
<keyword evidence="5" id="KW-1185">Reference proteome</keyword>
<evidence type="ECO:0000256" key="2">
    <source>
        <dbReference type="SAM" id="MobiDB-lite"/>
    </source>
</evidence>
<feature type="compositionally biased region" description="Polar residues" evidence="2">
    <location>
        <begin position="1089"/>
        <end position="1106"/>
    </location>
</feature>
<dbReference type="NCBIfam" id="TIGR02675">
    <property type="entry name" value="tape_meas_nterm"/>
    <property type="match status" value="1"/>
</dbReference>